<evidence type="ECO:0000313" key="3">
    <source>
        <dbReference type="Proteomes" id="UP000214603"/>
    </source>
</evidence>
<proteinExistence type="predicted"/>
<keyword evidence="1" id="KW-1133">Transmembrane helix</keyword>
<dbReference type="AlphaFoldDB" id="A0A225M9G7"/>
<organism evidence="2 3">
    <name type="scientific">Candidimonas nitroreducens</name>
    <dbReference type="NCBI Taxonomy" id="683354"/>
    <lineage>
        <taxon>Bacteria</taxon>
        <taxon>Pseudomonadati</taxon>
        <taxon>Pseudomonadota</taxon>
        <taxon>Betaproteobacteria</taxon>
        <taxon>Burkholderiales</taxon>
        <taxon>Alcaligenaceae</taxon>
        <taxon>Candidimonas</taxon>
    </lineage>
</organism>
<comment type="caution">
    <text evidence="2">The sequence shown here is derived from an EMBL/GenBank/DDBJ whole genome shotgun (WGS) entry which is preliminary data.</text>
</comment>
<dbReference type="OrthoDB" id="7068230at2"/>
<dbReference type="RefSeq" id="WP_088605068.1">
    <property type="nucleotide sequence ID" value="NZ_NJIH01000011.1"/>
</dbReference>
<dbReference type="EMBL" id="NJIH01000011">
    <property type="protein sequence ID" value="OWT56191.1"/>
    <property type="molecule type" value="Genomic_DNA"/>
</dbReference>
<name>A0A225M9G7_9BURK</name>
<keyword evidence="1" id="KW-0472">Membrane</keyword>
<keyword evidence="3" id="KW-1185">Reference proteome</keyword>
<feature type="transmembrane region" description="Helical" evidence="1">
    <location>
        <begin position="107"/>
        <end position="124"/>
    </location>
</feature>
<evidence type="ECO:0000256" key="1">
    <source>
        <dbReference type="SAM" id="Phobius"/>
    </source>
</evidence>
<sequence>MEGKGTGPALAAMGVTTALALLLIYIAWKRPDLHDHMLGAVLGGILLVAVLAGVILFFVLPDNRRPTAFFLTFFVTLTLPGSVFLIARAYSGLRLNSYDLDAPGMPSPLLFLLPYIVVMALLFLRMVSWSMTFEPAPGSHAISAQDLRQRMLVMNSGAEFPFTVSPGKRADEVIVDWKYADAAWLDLMRIHKISSLSRITIRFDETDHTARVHEQEIQFNASGGLDGLNLSFNMKWGAVTFYEHHKETVYGIQIEHGRPVAKLSYSYEFDIREMRDPLLKLTTENGWRFKCVPLFVKWLTG</sequence>
<evidence type="ECO:0000313" key="2">
    <source>
        <dbReference type="EMBL" id="OWT56191.1"/>
    </source>
</evidence>
<dbReference type="Proteomes" id="UP000214603">
    <property type="component" value="Unassembled WGS sequence"/>
</dbReference>
<feature type="transmembrane region" description="Helical" evidence="1">
    <location>
        <begin position="7"/>
        <end position="28"/>
    </location>
</feature>
<reference evidence="3" key="1">
    <citation type="submission" date="2017-06" db="EMBL/GenBank/DDBJ databases">
        <title>Herbaspirillum phytohormonus sp. nov., isolated from the root nodule of Robinia pseudoacacia in lead-zinc mine.</title>
        <authorList>
            <person name="Fan M."/>
            <person name="Lin Y."/>
        </authorList>
    </citation>
    <scope>NUCLEOTIDE SEQUENCE [LARGE SCALE GENOMIC DNA]</scope>
    <source>
        <strain evidence="3">SC-089</strain>
    </source>
</reference>
<protein>
    <submittedName>
        <fullName evidence="2">Uncharacterized protein</fullName>
    </submittedName>
</protein>
<accession>A0A225M9G7</accession>
<feature type="transmembrane region" description="Helical" evidence="1">
    <location>
        <begin position="67"/>
        <end position="87"/>
    </location>
</feature>
<feature type="transmembrane region" description="Helical" evidence="1">
    <location>
        <begin position="40"/>
        <end position="60"/>
    </location>
</feature>
<gene>
    <name evidence="2" type="ORF">CEY11_19375</name>
</gene>
<keyword evidence="1" id="KW-0812">Transmembrane</keyword>